<dbReference type="AlphaFoldDB" id="A0A4Q2E2U2"/>
<accession>A0A4Q2E2U2</accession>
<dbReference type="EMBL" id="SDEE01000001">
    <property type="protein sequence ID" value="RXW25755.1"/>
    <property type="molecule type" value="Genomic_DNA"/>
</dbReference>
<organism evidence="2 3">
    <name type="scientific">Candolleomyces aberdarensis</name>
    <dbReference type="NCBI Taxonomy" id="2316362"/>
    <lineage>
        <taxon>Eukaryota</taxon>
        <taxon>Fungi</taxon>
        <taxon>Dikarya</taxon>
        <taxon>Basidiomycota</taxon>
        <taxon>Agaricomycotina</taxon>
        <taxon>Agaricomycetes</taxon>
        <taxon>Agaricomycetidae</taxon>
        <taxon>Agaricales</taxon>
        <taxon>Agaricineae</taxon>
        <taxon>Psathyrellaceae</taxon>
        <taxon>Candolleomyces</taxon>
    </lineage>
</organism>
<gene>
    <name evidence="2" type="ORF">EST38_g7</name>
</gene>
<sequence>MRVNFTTYDMRRDQDVLHTNSNQCNIMMLNSAYTAETQTDEHPYLYAQVLGIFHANVSYLGTRPDGSRSYAQQRVDFLWIRWYHLLDHGDPFSLDRLSLSQLSEYRTLDFADPADVLRGVHLIPRFSIGNLKPEGPSSSLIMAPQKVWKEFVDRDMFMRYQWGISVGHTYMHQNFPAPTIPTIPPDFDFFLLPHDSNNDRSVKDVPSSSAISGTSKLSNAPILDPSQSRTQQQGITTQLAMPGRHASTSIDPPSSLGQTAAAHSVLAPRSQETVYQPPVISMPPGHYGNSNTPYCLHSSTKATPTSNPTHSQLGLITSQQFIPTSEASSAQFTHAQDGVEVDDPVGEDFDDLPNERDGADELDELDDAEFLVYDEMYGV</sequence>
<evidence type="ECO:0000313" key="2">
    <source>
        <dbReference type="EMBL" id="RXW25755.1"/>
    </source>
</evidence>
<dbReference type="OrthoDB" id="3183767at2759"/>
<feature type="compositionally biased region" description="Polar residues" evidence="1">
    <location>
        <begin position="206"/>
        <end position="218"/>
    </location>
</feature>
<reference evidence="2 3" key="1">
    <citation type="submission" date="2019-01" db="EMBL/GenBank/DDBJ databases">
        <title>Draft genome sequence of Psathyrella aberdarensis IHI B618.</title>
        <authorList>
            <person name="Buettner E."/>
            <person name="Kellner H."/>
        </authorList>
    </citation>
    <scope>NUCLEOTIDE SEQUENCE [LARGE SCALE GENOMIC DNA]</scope>
    <source>
        <strain evidence="2 3">IHI B618</strain>
    </source>
</reference>
<feature type="region of interest" description="Disordered" evidence="1">
    <location>
        <begin position="200"/>
        <end position="269"/>
    </location>
</feature>
<evidence type="ECO:0000313" key="3">
    <source>
        <dbReference type="Proteomes" id="UP000290288"/>
    </source>
</evidence>
<evidence type="ECO:0000256" key="1">
    <source>
        <dbReference type="SAM" id="MobiDB-lite"/>
    </source>
</evidence>
<comment type="caution">
    <text evidence="2">The sequence shown here is derived from an EMBL/GenBank/DDBJ whole genome shotgun (WGS) entry which is preliminary data.</text>
</comment>
<feature type="compositionally biased region" description="Polar residues" evidence="1">
    <location>
        <begin position="246"/>
        <end position="258"/>
    </location>
</feature>
<keyword evidence="3" id="KW-1185">Reference proteome</keyword>
<protein>
    <submittedName>
        <fullName evidence="2">Uncharacterized protein</fullName>
    </submittedName>
</protein>
<feature type="compositionally biased region" description="Polar residues" evidence="1">
    <location>
        <begin position="225"/>
        <end position="239"/>
    </location>
</feature>
<dbReference type="Proteomes" id="UP000290288">
    <property type="component" value="Unassembled WGS sequence"/>
</dbReference>
<proteinExistence type="predicted"/>
<dbReference type="STRING" id="2316362.A0A4Q2E2U2"/>
<name>A0A4Q2E2U2_9AGAR</name>